<organism evidence="2 3">
    <name type="scientific">Clostridium perfringens (strain ATCC 13124 / DSM 756 / JCM 1290 / NCIMB 6125 / NCTC 8237 / Type A)</name>
    <dbReference type="NCBI Taxonomy" id="195103"/>
    <lineage>
        <taxon>Bacteria</taxon>
        <taxon>Bacillati</taxon>
        <taxon>Bacillota</taxon>
        <taxon>Clostridia</taxon>
        <taxon>Eubacteriales</taxon>
        <taxon>Clostridiaceae</taxon>
        <taxon>Clostridium</taxon>
    </lineage>
</organism>
<gene>
    <name evidence="2" type="ordered locus">CPF_0333</name>
</gene>
<dbReference type="Pfam" id="PF22746">
    <property type="entry name" value="SHOCT-like_DUF2089-C"/>
    <property type="match status" value="1"/>
</dbReference>
<reference evidence="2 3" key="1">
    <citation type="journal article" date="2006" name="Genome Res.">
        <title>Skewed genomic variability in strains of the toxigenic bacterial pathogen, Clostridium perfringens.</title>
        <authorList>
            <person name="Myers G.S."/>
            <person name="Rasko D.A."/>
            <person name="Cheung J.K."/>
            <person name="Ravel J."/>
            <person name="Seshadri R."/>
            <person name="Deboy R.T."/>
            <person name="Ren Q."/>
            <person name="Varga J."/>
            <person name="Awad M.M."/>
            <person name="Brinkac L.M."/>
            <person name="Daugherty S.C."/>
            <person name="Haft D.H."/>
            <person name="Dodson R.J."/>
            <person name="Madupu R."/>
            <person name="Nelson W.C."/>
            <person name="Rosovitz M.J."/>
            <person name="Sullivan S.A."/>
            <person name="Khouri H."/>
            <person name="Dimitrov G.I."/>
            <person name="Watkins K.L."/>
            <person name="Mulligan S."/>
            <person name="Benton J."/>
            <person name="Radune D."/>
            <person name="Fisher D.J."/>
            <person name="Atkins H.S."/>
            <person name="Hiscox T."/>
            <person name="Jost B.H."/>
            <person name="Billington S.J."/>
            <person name="Songer J.G."/>
            <person name="McClane B.A."/>
            <person name="Titball R.W."/>
            <person name="Rood J.I."/>
            <person name="Melville S.B."/>
            <person name="Paulsen I.T."/>
        </authorList>
    </citation>
    <scope>NUCLEOTIDE SEQUENCE [LARGE SCALE GENOMIC DNA]</scope>
    <source>
        <strain evidence="3">ATCC 13124 / DSM 756 / JCM 1290 / NCIMB 6125 / NCTC 8237 / S 107 / Type A</strain>
    </source>
</reference>
<evidence type="ECO:0000313" key="3">
    <source>
        <dbReference type="Proteomes" id="UP000001823"/>
    </source>
</evidence>
<sequence length="134" mass="15140">MDEKKKILEMISEGKISPEEGMKLLNALGENKEEFVIKKKIYKTLKVKVEVENEEVKVNLSIPLSLIKVASGFTKFIPEDAMNNIEKGGVNLKDIDFKKVIEEIENGELDDPTICDVDINNKDDGKVIVKIYVD</sequence>
<dbReference type="InterPro" id="IPR053959">
    <property type="entry name" value="YvlB/LiaX_N"/>
</dbReference>
<evidence type="ECO:0000259" key="1">
    <source>
        <dbReference type="Pfam" id="PF22746"/>
    </source>
</evidence>
<dbReference type="EMBL" id="CP000246">
    <property type="protein sequence ID" value="ABG85026.1"/>
    <property type="molecule type" value="Genomic_DNA"/>
</dbReference>
<dbReference type="HOGENOM" id="CLU_132548_1_0_9"/>
<accession>A0A0H2YW85</accession>
<dbReference type="STRING" id="195103.CPF_0333"/>
<name>A0A0H2YW85_CLOP1</name>
<feature type="domain" description="YvlB/LiaX N-terminal" evidence="1">
    <location>
        <begin position="2"/>
        <end position="33"/>
    </location>
</feature>
<proteinExistence type="predicted"/>
<dbReference type="PaxDb" id="195103-CPF_0333"/>
<dbReference type="AlphaFoldDB" id="A0A0H2YW85"/>
<dbReference type="RefSeq" id="WP_003458015.1">
    <property type="nucleotide sequence ID" value="NC_008261.1"/>
</dbReference>
<evidence type="ECO:0000313" key="2">
    <source>
        <dbReference type="EMBL" id="ABG85026.1"/>
    </source>
</evidence>
<protein>
    <recommendedName>
        <fullName evidence="1">YvlB/LiaX N-terminal domain-containing protein</fullName>
    </recommendedName>
</protein>
<dbReference type="eggNOG" id="ENOG5032SJ1">
    <property type="taxonomic scope" value="Bacteria"/>
</dbReference>
<dbReference type="GeneID" id="93003321"/>
<dbReference type="Proteomes" id="UP000001823">
    <property type="component" value="Chromosome"/>
</dbReference>
<keyword evidence="3" id="KW-1185">Reference proteome</keyword>
<dbReference type="KEGG" id="cpf:CPF_0333"/>